<proteinExistence type="predicted"/>
<name>A0AAV4IGW7_9GAST</name>
<keyword evidence="1" id="KW-0732">Signal</keyword>
<organism evidence="2 3">
    <name type="scientific">Elysia marginata</name>
    <dbReference type="NCBI Taxonomy" id="1093978"/>
    <lineage>
        <taxon>Eukaryota</taxon>
        <taxon>Metazoa</taxon>
        <taxon>Spiralia</taxon>
        <taxon>Lophotrochozoa</taxon>
        <taxon>Mollusca</taxon>
        <taxon>Gastropoda</taxon>
        <taxon>Heterobranchia</taxon>
        <taxon>Euthyneura</taxon>
        <taxon>Panpulmonata</taxon>
        <taxon>Sacoglossa</taxon>
        <taxon>Placobranchoidea</taxon>
        <taxon>Plakobranchidae</taxon>
        <taxon>Elysia</taxon>
    </lineage>
</organism>
<comment type="caution">
    <text evidence="2">The sequence shown here is derived from an EMBL/GenBank/DDBJ whole genome shotgun (WGS) entry which is preliminary data.</text>
</comment>
<accession>A0AAV4IGW7</accession>
<evidence type="ECO:0000256" key="1">
    <source>
        <dbReference type="SAM" id="SignalP"/>
    </source>
</evidence>
<dbReference type="EMBL" id="BMAT01013269">
    <property type="protein sequence ID" value="GFS08845.1"/>
    <property type="molecule type" value="Genomic_DNA"/>
</dbReference>
<keyword evidence="3" id="KW-1185">Reference proteome</keyword>
<feature type="chain" id="PRO_5044011160" evidence="1">
    <location>
        <begin position="19"/>
        <end position="177"/>
    </location>
</feature>
<sequence length="177" mass="18876">MMFLAAVLVIVSVISTSAQQSSFCKPPSFTARNLGVSTPGFQLAGAVDLYNDADSQLSLHEDRMGGKWSLYDGNDLKLYIYDPTDGCTVTDMSGAWDALDSDFSQNSQLLASYALSNNAGSYDAYSYTNGNITMSGLYDSNCLAVVSTVNIDGVPASMSILTDVVIGITIRPFAVLF</sequence>
<dbReference type="Proteomes" id="UP000762676">
    <property type="component" value="Unassembled WGS sequence"/>
</dbReference>
<feature type="signal peptide" evidence="1">
    <location>
        <begin position="1"/>
        <end position="18"/>
    </location>
</feature>
<evidence type="ECO:0000313" key="2">
    <source>
        <dbReference type="EMBL" id="GFS08845.1"/>
    </source>
</evidence>
<dbReference type="AlphaFoldDB" id="A0AAV4IGW7"/>
<protein>
    <submittedName>
        <fullName evidence="2">Uncharacterized protein</fullName>
    </submittedName>
</protein>
<evidence type="ECO:0000313" key="3">
    <source>
        <dbReference type="Proteomes" id="UP000762676"/>
    </source>
</evidence>
<gene>
    <name evidence="2" type="ORF">ElyMa_006605800</name>
</gene>
<reference evidence="2 3" key="1">
    <citation type="journal article" date="2021" name="Elife">
        <title>Chloroplast acquisition without the gene transfer in kleptoplastic sea slugs, Plakobranchus ocellatus.</title>
        <authorList>
            <person name="Maeda T."/>
            <person name="Takahashi S."/>
            <person name="Yoshida T."/>
            <person name="Shimamura S."/>
            <person name="Takaki Y."/>
            <person name="Nagai Y."/>
            <person name="Toyoda A."/>
            <person name="Suzuki Y."/>
            <person name="Arimoto A."/>
            <person name="Ishii H."/>
            <person name="Satoh N."/>
            <person name="Nishiyama T."/>
            <person name="Hasebe M."/>
            <person name="Maruyama T."/>
            <person name="Minagawa J."/>
            <person name="Obokata J."/>
            <person name="Shigenobu S."/>
        </authorList>
    </citation>
    <scope>NUCLEOTIDE SEQUENCE [LARGE SCALE GENOMIC DNA]</scope>
</reference>